<comment type="caution">
    <text evidence="1">The sequence shown here is derived from an EMBL/GenBank/DDBJ whole genome shotgun (WGS) entry which is preliminary data.</text>
</comment>
<dbReference type="RefSeq" id="WP_306373998.1">
    <property type="nucleotide sequence ID" value="NZ_JASAYK010000003.1"/>
</dbReference>
<protein>
    <submittedName>
        <fullName evidence="1">Uncharacterized protein</fullName>
    </submittedName>
</protein>
<evidence type="ECO:0000313" key="1">
    <source>
        <dbReference type="EMBL" id="MDP8172902.1"/>
    </source>
</evidence>
<name>A0AAJ6N9Y4_9PAST</name>
<evidence type="ECO:0000313" key="2">
    <source>
        <dbReference type="Proteomes" id="UP001236239"/>
    </source>
</evidence>
<dbReference type="EMBL" id="JASAYQ010000008">
    <property type="protein sequence ID" value="MDP8172902.1"/>
    <property type="molecule type" value="Genomic_DNA"/>
</dbReference>
<dbReference type="Proteomes" id="UP001236239">
    <property type="component" value="Unassembled WGS sequence"/>
</dbReference>
<reference evidence="1" key="1">
    <citation type="journal article" date="2023" name="Front. Microbiol.">
        <title>Phylogeography and host specificity of Pasteurellaceae pathogenic to sea-farmed fish in the north-east Atlantic.</title>
        <authorList>
            <person name="Gulla S."/>
            <person name="Colquhoun D.J."/>
            <person name="Olsen A.B."/>
            <person name="Spilsberg B."/>
            <person name="Lagesen K."/>
            <person name="Aakesson C.P."/>
            <person name="Strom S."/>
            <person name="Manji F."/>
            <person name="Birkbeck T.H."/>
            <person name="Nilsen H.K."/>
        </authorList>
    </citation>
    <scope>NUCLEOTIDE SEQUENCE</scope>
    <source>
        <strain evidence="1">TW16_20</strain>
    </source>
</reference>
<proteinExistence type="predicted"/>
<accession>A0AAJ6N9Y4</accession>
<dbReference type="AlphaFoldDB" id="A0AAJ6N9Y4"/>
<gene>
    <name evidence="1" type="ORF">QJU93_05990</name>
</gene>
<organism evidence="1 2">
    <name type="scientific">Phocoenobacter skyensis</name>
    <dbReference type="NCBI Taxonomy" id="97481"/>
    <lineage>
        <taxon>Bacteria</taxon>
        <taxon>Pseudomonadati</taxon>
        <taxon>Pseudomonadota</taxon>
        <taxon>Gammaproteobacteria</taxon>
        <taxon>Pasteurellales</taxon>
        <taxon>Pasteurellaceae</taxon>
        <taxon>Phocoenobacter</taxon>
    </lineage>
</organism>
<sequence>MKKTLVLILSTLFLGMSLMYLNKDNSPVQCSDLLKEYANTPQNIADKLHFEGCEVVNSQIELVRAIYKIKAQDSEIVEDYFAKKYAIPKMQWQECHAGLCVLSTSSYLGVDFPAEKIEKLHRRDKKNLGLGLSFDMSGIYDYLGKTIKQREYIKDFKIEVAITQSP</sequence>